<keyword evidence="1" id="KW-1133">Transmembrane helix</keyword>
<sequence>MTTQLKPAALRVALYALGVGVGIGASLAASLLLGMLGFPPGYALYNGFFLVIVSWVVVAALAYWRTRQRPSGQRWSLAAFLTGVVTFSLIGGVSVLLRTPQFLIFWPR</sequence>
<feature type="transmembrane region" description="Helical" evidence="1">
    <location>
        <begin position="12"/>
        <end position="36"/>
    </location>
</feature>
<dbReference type="KEGG" id="mgo:AFA91_32875"/>
<gene>
    <name evidence="2" type="ORF">AFA91_32875</name>
</gene>
<evidence type="ECO:0000313" key="2">
    <source>
        <dbReference type="EMBL" id="AKS35913.1"/>
    </source>
</evidence>
<dbReference type="Proteomes" id="UP000062255">
    <property type="component" value="Chromosome"/>
</dbReference>
<evidence type="ECO:0000313" key="3">
    <source>
        <dbReference type="Proteomes" id="UP000062255"/>
    </source>
</evidence>
<keyword evidence="1" id="KW-0472">Membrane</keyword>
<keyword evidence="1" id="KW-0812">Transmembrane</keyword>
<feature type="transmembrane region" description="Helical" evidence="1">
    <location>
        <begin position="42"/>
        <end position="64"/>
    </location>
</feature>
<evidence type="ECO:0000256" key="1">
    <source>
        <dbReference type="SAM" id="Phobius"/>
    </source>
</evidence>
<organism evidence="2 3">
    <name type="scientific">Mycolicibacterium goodii</name>
    <name type="common">Mycobacterium goodii</name>
    <dbReference type="NCBI Taxonomy" id="134601"/>
    <lineage>
        <taxon>Bacteria</taxon>
        <taxon>Bacillati</taxon>
        <taxon>Actinomycetota</taxon>
        <taxon>Actinomycetes</taxon>
        <taxon>Mycobacteriales</taxon>
        <taxon>Mycobacteriaceae</taxon>
        <taxon>Mycolicibacterium</taxon>
    </lineage>
</organism>
<accession>A0A0K0XET7</accession>
<dbReference type="AlphaFoldDB" id="A0A0K0XET7"/>
<dbReference type="EMBL" id="CP012150">
    <property type="protein sequence ID" value="AKS35913.1"/>
    <property type="molecule type" value="Genomic_DNA"/>
</dbReference>
<name>A0A0K0XET7_MYCGD</name>
<dbReference type="OrthoDB" id="9941366at2"/>
<dbReference type="PATRIC" id="fig|134601.6.peg.6808"/>
<reference evidence="2 3" key="1">
    <citation type="submission" date="2015-07" db="EMBL/GenBank/DDBJ databases">
        <title>Complete genome sequence of Mycobacterium goodii X7B, a facultative thermophilic biodesulfurizing bacterium.</title>
        <authorList>
            <person name="Yu B."/>
            <person name="Li F."/>
            <person name="Xu P."/>
        </authorList>
    </citation>
    <scope>NUCLEOTIDE SEQUENCE [LARGE SCALE GENOMIC DNA]</scope>
    <source>
        <strain evidence="2 3">X7B</strain>
    </source>
</reference>
<dbReference type="RefSeq" id="WP_049748359.1">
    <property type="nucleotide sequence ID" value="NZ_CP012150.1"/>
</dbReference>
<feature type="transmembrane region" description="Helical" evidence="1">
    <location>
        <begin position="76"/>
        <end position="97"/>
    </location>
</feature>
<proteinExistence type="predicted"/>
<protein>
    <submittedName>
        <fullName evidence="2">Uncharacterized protein</fullName>
    </submittedName>
</protein>